<dbReference type="AlphaFoldDB" id="A0A0D3K0U0"/>
<dbReference type="InterPro" id="IPR040955">
    <property type="entry name" value="IMP2_N"/>
</dbReference>
<dbReference type="PaxDb" id="2903-EOD29375"/>
<feature type="compositionally biased region" description="Pro residues" evidence="1">
    <location>
        <begin position="176"/>
        <end position="190"/>
    </location>
</feature>
<dbReference type="EnsemblProtists" id="EOD29375">
    <property type="protein sequence ID" value="EOD29375"/>
    <property type="gene ID" value="EMIHUDRAFT_449891"/>
</dbReference>
<evidence type="ECO:0000313" key="4">
    <source>
        <dbReference type="Proteomes" id="UP000013827"/>
    </source>
</evidence>
<evidence type="ECO:0000256" key="1">
    <source>
        <dbReference type="SAM" id="MobiDB-lite"/>
    </source>
</evidence>
<organism evidence="3 4">
    <name type="scientific">Emiliania huxleyi (strain CCMP1516)</name>
    <dbReference type="NCBI Taxonomy" id="280463"/>
    <lineage>
        <taxon>Eukaryota</taxon>
        <taxon>Haptista</taxon>
        <taxon>Haptophyta</taxon>
        <taxon>Prymnesiophyceae</taxon>
        <taxon>Isochrysidales</taxon>
        <taxon>Noelaerhabdaceae</taxon>
        <taxon>Emiliania</taxon>
    </lineage>
</organism>
<feature type="compositionally biased region" description="Low complexity" evidence="1">
    <location>
        <begin position="88"/>
        <end position="106"/>
    </location>
</feature>
<reference evidence="4" key="1">
    <citation type="journal article" date="2013" name="Nature">
        <title>Pan genome of the phytoplankton Emiliania underpins its global distribution.</title>
        <authorList>
            <person name="Read B.A."/>
            <person name="Kegel J."/>
            <person name="Klute M.J."/>
            <person name="Kuo A."/>
            <person name="Lefebvre S.C."/>
            <person name="Maumus F."/>
            <person name="Mayer C."/>
            <person name="Miller J."/>
            <person name="Monier A."/>
            <person name="Salamov A."/>
            <person name="Young J."/>
            <person name="Aguilar M."/>
            <person name="Claverie J.M."/>
            <person name="Frickenhaus S."/>
            <person name="Gonzalez K."/>
            <person name="Herman E.K."/>
            <person name="Lin Y.C."/>
            <person name="Napier J."/>
            <person name="Ogata H."/>
            <person name="Sarno A.F."/>
            <person name="Shmutz J."/>
            <person name="Schroeder D."/>
            <person name="de Vargas C."/>
            <person name="Verret F."/>
            <person name="von Dassow P."/>
            <person name="Valentin K."/>
            <person name="Van de Peer Y."/>
            <person name="Wheeler G."/>
            <person name="Dacks J.B."/>
            <person name="Delwiche C.F."/>
            <person name="Dyhrman S.T."/>
            <person name="Glockner G."/>
            <person name="John U."/>
            <person name="Richards T."/>
            <person name="Worden A.Z."/>
            <person name="Zhang X."/>
            <person name="Grigoriev I.V."/>
            <person name="Allen A.E."/>
            <person name="Bidle K."/>
            <person name="Borodovsky M."/>
            <person name="Bowler C."/>
            <person name="Brownlee C."/>
            <person name="Cock J.M."/>
            <person name="Elias M."/>
            <person name="Gladyshev V.N."/>
            <person name="Groth M."/>
            <person name="Guda C."/>
            <person name="Hadaegh A."/>
            <person name="Iglesias-Rodriguez M.D."/>
            <person name="Jenkins J."/>
            <person name="Jones B.M."/>
            <person name="Lawson T."/>
            <person name="Leese F."/>
            <person name="Lindquist E."/>
            <person name="Lobanov A."/>
            <person name="Lomsadze A."/>
            <person name="Malik S.B."/>
            <person name="Marsh M.E."/>
            <person name="Mackinder L."/>
            <person name="Mock T."/>
            <person name="Mueller-Roeber B."/>
            <person name="Pagarete A."/>
            <person name="Parker M."/>
            <person name="Probert I."/>
            <person name="Quesneville H."/>
            <person name="Raines C."/>
            <person name="Rensing S.A."/>
            <person name="Riano-Pachon D.M."/>
            <person name="Richier S."/>
            <person name="Rokitta S."/>
            <person name="Shiraiwa Y."/>
            <person name="Soanes D.M."/>
            <person name="van der Giezen M."/>
            <person name="Wahlund T.M."/>
            <person name="Williams B."/>
            <person name="Wilson W."/>
            <person name="Wolfe G."/>
            <person name="Wurch L.L."/>
        </authorList>
    </citation>
    <scope>NUCLEOTIDE SEQUENCE</scope>
</reference>
<dbReference type="Proteomes" id="UP000013827">
    <property type="component" value="Unassembled WGS sequence"/>
</dbReference>
<feature type="region of interest" description="Disordered" evidence="1">
    <location>
        <begin position="88"/>
        <end position="118"/>
    </location>
</feature>
<feature type="region of interest" description="Disordered" evidence="1">
    <location>
        <begin position="355"/>
        <end position="389"/>
    </location>
</feature>
<keyword evidence="4" id="KW-1185">Reference proteome</keyword>
<dbReference type="HOGENOM" id="CLU_627685_0_0_1"/>
<dbReference type="RefSeq" id="XP_005781804.1">
    <property type="nucleotide sequence ID" value="XM_005781747.1"/>
</dbReference>
<proteinExistence type="predicted"/>
<name>A0A0D3K0U0_EMIH1</name>
<feature type="region of interest" description="Disordered" evidence="1">
    <location>
        <begin position="161"/>
        <end position="193"/>
    </location>
</feature>
<protein>
    <recommendedName>
        <fullName evidence="2">Immune mapped protein 2 N-terminal domain-containing protein</fullName>
    </recommendedName>
</protein>
<dbReference type="GeneID" id="19046724"/>
<feature type="domain" description="Immune mapped protein 2 N-terminal" evidence="2">
    <location>
        <begin position="193"/>
        <end position="259"/>
    </location>
</feature>
<reference evidence="3" key="2">
    <citation type="submission" date="2024-10" db="UniProtKB">
        <authorList>
            <consortium name="EnsemblProtists"/>
        </authorList>
    </citation>
    <scope>IDENTIFICATION</scope>
</reference>
<evidence type="ECO:0000259" key="2">
    <source>
        <dbReference type="Pfam" id="PF18590"/>
    </source>
</evidence>
<dbReference type="Pfam" id="PF18590">
    <property type="entry name" value="IMP2_N"/>
    <property type="match status" value="1"/>
</dbReference>
<dbReference type="KEGG" id="ehx:EMIHUDRAFT_449891"/>
<sequence>MSARLDESAAAARALVAAVLDRVVRALATDSPPTPSDLRRVFGEASFPTAAIDAGIGESAAPPSLTQLRQIFGEAAFPAASAPLAAADAPAEAASGPEAPSSAAPPDESRGSGAPSPRAVKALGLGLAAFAVPPPSPHKAASKAMIEAVVWGAVSRSTDEIDDEAASGVSSGLAAPPAPQAPSPPEPRGPPRAQCYLVYAPTDGGSLFLMWSLKPVKGALATCVPELPPGKGLPGRCELAREISLGRKYYEGCDELLEAVASPRPFLHPAPRPSCVPRVGGGSSSRRRPTCTARSRCWPAPQRARARWTSSCCPRPSPSAGWRRRPRSPACAARRWSPRGGRACRAARAWAPRSSASRLGRRAGSRLSFETRARQQTQRHRGSGGAPRRVPVGRALLVTLRVVLYGECGSWSRLTRHRFGPGREPRARWRELARRPR</sequence>
<evidence type="ECO:0000313" key="3">
    <source>
        <dbReference type="EnsemblProtists" id="EOD29375"/>
    </source>
</evidence>
<accession>A0A0D3K0U0</accession>